<gene>
    <name evidence="2" type="ORF">K466DRAFT_578692</name>
</gene>
<evidence type="ECO:0000256" key="1">
    <source>
        <dbReference type="SAM" id="MobiDB-lite"/>
    </source>
</evidence>
<proteinExistence type="predicted"/>
<evidence type="ECO:0000313" key="3">
    <source>
        <dbReference type="Proteomes" id="UP000308197"/>
    </source>
</evidence>
<dbReference type="InterPro" id="IPR041078">
    <property type="entry name" value="Plavaka"/>
</dbReference>
<dbReference type="AlphaFoldDB" id="A0A5C3NUG4"/>
<keyword evidence="3" id="KW-1185">Reference proteome</keyword>
<dbReference type="Pfam" id="PF18759">
    <property type="entry name" value="Plavaka"/>
    <property type="match status" value="1"/>
</dbReference>
<dbReference type="STRING" id="1314778.A0A5C3NUG4"/>
<feature type="region of interest" description="Disordered" evidence="1">
    <location>
        <begin position="1031"/>
        <end position="1074"/>
    </location>
</feature>
<feature type="compositionally biased region" description="Acidic residues" evidence="1">
    <location>
        <begin position="701"/>
        <end position="710"/>
    </location>
</feature>
<organism evidence="2 3">
    <name type="scientific">Polyporus arcularius HHB13444</name>
    <dbReference type="NCBI Taxonomy" id="1314778"/>
    <lineage>
        <taxon>Eukaryota</taxon>
        <taxon>Fungi</taxon>
        <taxon>Dikarya</taxon>
        <taxon>Basidiomycota</taxon>
        <taxon>Agaricomycotina</taxon>
        <taxon>Agaricomycetes</taxon>
        <taxon>Polyporales</taxon>
        <taxon>Polyporaceae</taxon>
        <taxon>Polyporus</taxon>
    </lineage>
</organism>
<name>A0A5C3NUG4_9APHY</name>
<accession>A0A5C3NUG4</accession>
<protein>
    <submittedName>
        <fullName evidence="2">Uncharacterized protein</fullName>
    </submittedName>
</protein>
<dbReference type="InParanoid" id="A0A5C3NUG4"/>
<dbReference type="EMBL" id="ML211651">
    <property type="protein sequence ID" value="TFK81126.1"/>
    <property type="molecule type" value="Genomic_DNA"/>
</dbReference>
<dbReference type="Proteomes" id="UP000308197">
    <property type="component" value="Unassembled WGS sequence"/>
</dbReference>
<evidence type="ECO:0000313" key="2">
    <source>
        <dbReference type="EMBL" id="TFK81126.1"/>
    </source>
</evidence>
<feature type="compositionally biased region" description="Acidic residues" evidence="1">
    <location>
        <begin position="1050"/>
        <end position="1067"/>
    </location>
</feature>
<reference evidence="2 3" key="1">
    <citation type="journal article" date="2019" name="Nat. Ecol. Evol.">
        <title>Megaphylogeny resolves global patterns of mushroom evolution.</title>
        <authorList>
            <person name="Varga T."/>
            <person name="Krizsan K."/>
            <person name="Foldi C."/>
            <person name="Dima B."/>
            <person name="Sanchez-Garcia M."/>
            <person name="Sanchez-Ramirez S."/>
            <person name="Szollosi G.J."/>
            <person name="Szarkandi J.G."/>
            <person name="Papp V."/>
            <person name="Albert L."/>
            <person name="Andreopoulos W."/>
            <person name="Angelini C."/>
            <person name="Antonin V."/>
            <person name="Barry K.W."/>
            <person name="Bougher N.L."/>
            <person name="Buchanan P."/>
            <person name="Buyck B."/>
            <person name="Bense V."/>
            <person name="Catcheside P."/>
            <person name="Chovatia M."/>
            <person name="Cooper J."/>
            <person name="Damon W."/>
            <person name="Desjardin D."/>
            <person name="Finy P."/>
            <person name="Geml J."/>
            <person name="Haridas S."/>
            <person name="Hughes K."/>
            <person name="Justo A."/>
            <person name="Karasinski D."/>
            <person name="Kautmanova I."/>
            <person name="Kiss B."/>
            <person name="Kocsube S."/>
            <person name="Kotiranta H."/>
            <person name="LaButti K.M."/>
            <person name="Lechner B.E."/>
            <person name="Liimatainen K."/>
            <person name="Lipzen A."/>
            <person name="Lukacs Z."/>
            <person name="Mihaltcheva S."/>
            <person name="Morgado L.N."/>
            <person name="Niskanen T."/>
            <person name="Noordeloos M.E."/>
            <person name="Ohm R.A."/>
            <person name="Ortiz-Santana B."/>
            <person name="Ovrebo C."/>
            <person name="Racz N."/>
            <person name="Riley R."/>
            <person name="Savchenko A."/>
            <person name="Shiryaev A."/>
            <person name="Soop K."/>
            <person name="Spirin V."/>
            <person name="Szebenyi C."/>
            <person name="Tomsovsky M."/>
            <person name="Tulloss R.E."/>
            <person name="Uehling J."/>
            <person name="Grigoriev I.V."/>
            <person name="Vagvolgyi C."/>
            <person name="Papp T."/>
            <person name="Martin F.M."/>
            <person name="Miettinen O."/>
            <person name="Hibbett D.S."/>
            <person name="Nagy L.G."/>
        </authorList>
    </citation>
    <scope>NUCLEOTIDE SEQUENCE [LARGE SCALE GENOMIC DNA]</scope>
    <source>
        <strain evidence="2 3">HHB13444</strain>
    </source>
</reference>
<feature type="region of interest" description="Disordered" evidence="1">
    <location>
        <begin position="668"/>
        <end position="723"/>
    </location>
</feature>
<sequence>MSLPSSQSQDSDEERILYWDLSADGFGTHRRYYATDLPKCDPEATLTVQDRCDAPSLAGARPDPSTYKSIRWLNGAAASSEPNANPYEPFENMSSFLLCEWFYNSSRTKSLRDLDDLCSKLTTPGFSTADLANFKARREMDRLDQYQKKTGIFSEYDGWSQVSLDLHAPQTGEKFTAEEEVPVFSVKGLHCRRLLEVIVGEVQNMPRNPADPPNLEYAVLPLLLYSDSTRLANFGSASLWPIYLWIGNISKYIRGKRGAFTAQHLAYIPTLPDSIQDFYAANYGSSASPETLRWLRCELMQKVWEHLLQDEEFKEAYKNGIVIECADGILRRLFPRFFTYSADYPEKALIIAMRHLAECPCPRCLIKMQFISAAGTTIDDQRRSHKRVDNEPLQRLLERVRGWAFQGMSMAGKAAKRPLKELSLFPIRIFVPDLMHEFELGVWKGIFNHILRILIAEGKDRVSLFNERQNKLAARDYEAFLQVMIPAFEGLLPKEHCDTVTDLLFELANWHALAKLRLHTTITLDVFRKATRLMYASVRKFARTTCTAYVTHELDREAEARGRRQARAATRALAAGIPSTGAVKKDPKVVVFRVWHTYKYHCLGDYPSHIERYGCTDCTTSQTGECEHIGVKNYYDRTNKNEYVEQLATHKQREARLHGIREEMERQQDAIATERDRKAEQTHKDKAQADPKGKGRAVETESWDSDADSDDASKPSTSPYARYTMGKSRKDRVYIYDWLAVHAGDPAIQNFIPRLKNHLIARQLGIQDEDAVPEEYRRALKIRNDTFFRQKTVSFNYTTYDMRRDQDTVNPRSHPDILLLTSQEDEDDFPFAYARVIGIFHAEVRYTGPESKDDGWVHTDFLWVRWFARDPSSDTPGGFRHRRLPRLTFLDPANDSEDAYPAFGFVDPACVLRGAYIIPGWHHGLTDDILPPTSIGRADGSEYDWNTYYVGMFAGREMFMRFFGGGVGHNGTGHRAERVERRGHPVSDEEHGEFSGACEEAEQVLNEALQALEESDEEDEEEDLTEVLLADPNEDEEIEWGDLFAPAIQGEEEDEEDEDEDEEDGDLYADYPWL</sequence>
<feature type="compositionally biased region" description="Basic and acidic residues" evidence="1">
    <location>
        <begin position="668"/>
        <end position="699"/>
    </location>
</feature>